<dbReference type="Proteomes" id="UP000319257">
    <property type="component" value="Unassembled WGS sequence"/>
</dbReference>
<accession>A0A507APM1</accession>
<dbReference type="RefSeq" id="XP_030988492.1">
    <property type="nucleotide sequence ID" value="XM_031136448.1"/>
</dbReference>
<dbReference type="OrthoDB" id="10428745at2759"/>
<protein>
    <submittedName>
        <fullName evidence="1">Uncharacterized protein</fullName>
    </submittedName>
</protein>
<keyword evidence="2" id="KW-1185">Reference proteome</keyword>
<dbReference type="InParanoid" id="A0A507APM1"/>
<name>A0A507APM1_9PEZI</name>
<organism evidence="1 2">
    <name type="scientific">Thyridium curvatum</name>
    <dbReference type="NCBI Taxonomy" id="1093900"/>
    <lineage>
        <taxon>Eukaryota</taxon>
        <taxon>Fungi</taxon>
        <taxon>Dikarya</taxon>
        <taxon>Ascomycota</taxon>
        <taxon>Pezizomycotina</taxon>
        <taxon>Sordariomycetes</taxon>
        <taxon>Sordariomycetidae</taxon>
        <taxon>Thyridiales</taxon>
        <taxon>Thyridiaceae</taxon>
        <taxon>Thyridium</taxon>
    </lineage>
</organism>
<sequence length="177" mass="19341">MAQLQGKKAPADAFSFGKAKDTYKTVDKEVAKLVKNFELLSEDPTIRGTSGYDKAKKTRQLVADSRQELGDLCKSLDSMWEKDPSQCVQDTMEGESLNATPVLKPAYQKKVAEAVKKTAELGGHCQQLGLNAKSIEESLDTQKKLKMWKLQHPVAFAALSTLIKAGTKGIIDVGDLV</sequence>
<dbReference type="AlphaFoldDB" id="A0A507APM1"/>
<proteinExistence type="predicted"/>
<comment type="caution">
    <text evidence="1">The sequence shown here is derived from an EMBL/GenBank/DDBJ whole genome shotgun (WGS) entry which is preliminary data.</text>
</comment>
<evidence type="ECO:0000313" key="1">
    <source>
        <dbReference type="EMBL" id="TPX06781.1"/>
    </source>
</evidence>
<dbReference type="GeneID" id="41969724"/>
<dbReference type="EMBL" id="SKBQ01000009">
    <property type="protein sequence ID" value="TPX06781.1"/>
    <property type="molecule type" value="Genomic_DNA"/>
</dbReference>
<reference evidence="1 2" key="1">
    <citation type="submission" date="2019-06" db="EMBL/GenBank/DDBJ databases">
        <title>Draft genome sequence of the filamentous fungus Phialemoniopsis curvata isolated from diesel fuel.</title>
        <authorList>
            <person name="Varaljay V.A."/>
            <person name="Lyon W.J."/>
            <person name="Crouch A.L."/>
            <person name="Drake C.E."/>
            <person name="Hollomon J.M."/>
            <person name="Nadeau L.J."/>
            <person name="Nunn H.S."/>
            <person name="Stevenson B.S."/>
            <person name="Bojanowski C.L."/>
            <person name="Crookes-Goodson W.J."/>
        </authorList>
    </citation>
    <scope>NUCLEOTIDE SEQUENCE [LARGE SCALE GENOMIC DNA]</scope>
    <source>
        <strain evidence="1 2">D216</strain>
    </source>
</reference>
<evidence type="ECO:0000313" key="2">
    <source>
        <dbReference type="Proteomes" id="UP000319257"/>
    </source>
</evidence>
<gene>
    <name evidence="1" type="ORF">E0L32_002277</name>
</gene>